<gene>
    <name evidence="1" type="ORF">FGO68_gene16547</name>
</gene>
<organism evidence="1 2">
    <name type="scientific">Halteria grandinella</name>
    <dbReference type="NCBI Taxonomy" id="5974"/>
    <lineage>
        <taxon>Eukaryota</taxon>
        <taxon>Sar</taxon>
        <taxon>Alveolata</taxon>
        <taxon>Ciliophora</taxon>
        <taxon>Intramacronucleata</taxon>
        <taxon>Spirotrichea</taxon>
        <taxon>Stichotrichia</taxon>
        <taxon>Sporadotrichida</taxon>
        <taxon>Halteriidae</taxon>
        <taxon>Halteria</taxon>
    </lineage>
</organism>
<dbReference type="AlphaFoldDB" id="A0A8J8T0B5"/>
<comment type="caution">
    <text evidence="1">The sequence shown here is derived from an EMBL/GenBank/DDBJ whole genome shotgun (WGS) entry which is preliminary data.</text>
</comment>
<name>A0A8J8T0B5_HALGN</name>
<reference evidence="1" key="1">
    <citation type="submission" date="2019-06" db="EMBL/GenBank/DDBJ databases">
        <authorList>
            <person name="Zheng W."/>
        </authorList>
    </citation>
    <scope>NUCLEOTIDE SEQUENCE</scope>
    <source>
        <strain evidence="1">QDHG01</strain>
    </source>
</reference>
<protein>
    <submittedName>
        <fullName evidence="1">Uncharacterized protein</fullName>
    </submittedName>
</protein>
<dbReference type="Proteomes" id="UP000785679">
    <property type="component" value="Unassembled WGS sequence"/>
</dbReference>
<evidence type="ECO:0000313" key="2">
    <source>
        <dbReference type="Proteomes" id="UP000785679"/>
    </source>
</evidence>
<accession>A0A8J8T0B5</accession>
<dbReference type="EMBL" id="RRYP01012809">
    <property type="protein sequence ID" value="TNV76878.1"/>
    <property type="molecule type" value="Genomic_DNA"/>
</dbReference>
<proteinExistence type="predicted"/>
<sequence length="95" mass="11305">MTLDCEAVIILQLKFCTDKLQKQEDIRQAFINCAQINDDQANTIFTQFLLTYPFKDVQSISDCLFQFQQFFRYAFTQARCVNRQEAIILNFKKFQ</sequence>
<keyword evidence="2" id="KW-1185">Reference proteome</keyword>
<evidence type="ECO:0000313" key="1">
    <source>
        <dbReference type="EMBL" id="TNV76878.1"/>
    </source>
</evidence>